<sequence length="595" mass="67876">MAAVVAAPACENDMNATNVGPSNPLLDGACDDDDNELTAEQKKIIEERLKALQARFKAFEEKTTQQKIDELIMANEAYGLTQEDAEMVLRVCNNNEFEASDRLTEEEDGFTFLNAIRSMVAQEKRAKKLTGRKRQAEEEQLARRTRILRRRRNAQVDVDPDASDYEEEEDWDEDDPSLWEDYADEPVQEMSHGVHFVRHVKTHKPQGGRLRLDDAIAAMQKREQMLKEKKEKEAAEGKSESEPSPDKADKSESEPSPDKPAEKPADEEDKPVTEGADAAPEDDKEENEEVELDPLDELIKGWSEARIKAWNNREKNENQYYYRFNAPGERQGEGKWSDDEHALFMSTLEKVKAGELKDSSGNVVPMYQWGSFSKDIPGRVGYQCSNYYRSLITQNKLEDENYQLDDQGKLRFNFKNKGFTRDEEGRMKKAPAVPKAPRVPKPPKDNSAALQRKREAEAKKKAKAKAKAEKEAERKAAKEDKDFKCSTKFDTVRRSCRSSGTKKYSDGDGSEDEEDLGPVLPGFIDPLTKMAIEEPAISPYGHVCGYEIWCKILRQEGTKDTCPFTRQPLKRRQLVILTHDNIAEYREKMVETQNN</sequence>
<dbReference type="AlphaFoldDB" id="C1DY62"/>
<dbReference type="InterPro" id="IPR001005">
    <property type="entry name" value="SANT/Myb"/>
</dbReference>
<organism evidence="4 5">
    <name type="scientific">Micromonas commoda (strain RCC299 / NOUM17 / CCMP2709)</name>
    <name type="common">Picoplanktonic green alga</name>
    <dbReference type="NCBI Taxonomy" id="296587"/>
    <lineage>
        <taxon>Eukaryota</taxon>
        <taxon>Viridiplantae</taxon>
        <taxon>Chlorophyta</taxon>
        <taxon>Mamiellophyceae</taxon>
        <taxon>Mamiellales</taxon>
        <taxon>Mamiellaceae</taxon>
        <taxon>Micromonas</taxon>
    </lineage>
</organism>
<name>C1DY62_MICCC</name>
<gene>
    <name evidence="4" type="ORF">MICPUN_56048</name>
</gene>
<evidence type="ECO:0000256" key="1">
    <source>
        <dbReference type="SAM" id="Coils"/>
    </source>
</evidence>
<dbReference type="InParanoid" id="C1DY62"/>
<feature type="region of interest" description="Disordered" evidence="2">
    <location>
        <begin position="496"/>
        <end position="518"/>
    </location>
</feature>
<keyword evidence="1" id="KW-0175">Coiled coil</keyword>
<feature type="domain" description="Myb-like" evidence="3">
    <location>
        <begin position="328"/>
        <end position="392"/>
    </location>
</feature>
<dbReference type="Proteomes" id="UP000002009">
    <property type="component" value="Chromosome 2"/>
</dbReference>
<evidence type="ECO:0000313" key="5">
    <source>
        <dbReference type="Proteomes" id="UP000002009"/>
    </source>
</evidence>
<evidence type="ECO:0000313" key="4">
    <source>
        <dbReference type="EMBL" id="ACO60890.1"/>
    </source>
</evidence>
<keyword evidence="5" id="KW-1185">Reference proteome</keyword>
<dbReference type="InterPro" id="IPR013083">
    <property type="entry name" value="Znf_RING/FYVE/PHD"/>
</dbReference>
<dbReference type="GeneID" id="8241306"/>
<dbReference type="eggNOG" id="ENOG502QV86">
    <property type="taxonomic scope" value="Eukaryota"/>
</dbReference>
<dbReference type="PROSITE" id="PS50090">
    <property type="entry name" value="MYB_LIKE"/>
    <property type="match status" value="1"/>
</dbReference>
<feature type="coiled-coil region" evidence="1">
    <location>
        <begin position="35"/>
        <end position="62"/>
    </location>
</feature>
<dbReference type="OMA" id="QWGIFAM"/>
<dbReference type="Gene3D" id="3.30.40.10">
    <property type="entry name" value="Zinc/RING finger domain, C3HC4 (zinc finger)"/>
    <property type="match status" value="1"/>
</dbReference>
<dbReference type="KEGG" id="mis:MICPUN_56048"/>
<feature type="compositionally biased region" description="Acidic residues" evidence="2">
    <location>
        <begin position="279"/>
        <end position="296"/>
    </location>
</feature>
<feature type="region of interest" description="Disordered" evidence="2">
    <location>
        <begin position="152"/>
        <end position="179"/>
    </location>
</feature>
<feature type="compositionally biased region" description="Basic and acidic residues" evidence="2">
    <location>
        <begin position="466"/>
        <end position="477"/>
    </location>
</feature>
<feature type="compositionally biased region" description="Basic and acidic residues" evidence="2">
    <location>
        <begin position="224"/>
        <end position="264"/>
    </location>
</feature>
<feature type="region of interest" description="Disordered" evidence="2">
    <location>
        <begin position="224"/>
        <end position="296"/>
    </location>
</feature>
<proteinExistence type="predicted"/>
<protein>
    <submittedName>
        <fullName evidence="4">Myb family protein</fullName>
    </submittedName>
</protein>
<dbReference type="RefSeq" id="XP_002499632.1">
    <property type="nucleotide sequence ID" value="XM_002499586.1"/>
</dbReference>
<accession>C1DY62</accession>
<evidence type="ECO:0000256" key="2">
    <source>
        <dbReference type="SAM" id="MobiDB-lite"/>
    </source>
</evidence>
<feature type="region of interest" description="Disordered" evidence="2">
    <location>
        <begin position="420"/>
        <end position="477"/>
    </location>
</feature>
<dbReference type="SUPFAM" id="SSF57850">
    <property type="entry name" value="RING/U-box"/>
    <property type="match status" value="1"/>
</dbReference>
<dbReference type="STRING" id="296587.C1DY62"/>
<dbReference type="EMBL" id="CP001323">
    <property type="protein sequence ID" value="ACO60890.1"/>
    <property type="molecule type" value="Genomic_DNA"/>
</dbReference>
<dbReference type="OrthoDB" id="6781668at2759"/>
<reference evidence="4 5" key="1">
    <citation type="journal article" date="2009" name="Science">
        <title>Green evolution and dynamic adaptations revealed by genomes of the marine picoeukaryotes Micromonas.</title>
        <authorList>
            <person name="Worden A.Z."/>
            <person name="Lee J.H."/>
            <person name="Mock T."/>
            <person name="Rouze P."/>
            <person name="Simmons M.P."/>
            <person name="Aerts A.L."/>
            <person name="Allen A.E."/>
            <person name="Cuvelier M.L."/>
            <person name="Derelle E."/>
            <person name="Everett M.V."/>
            <person name="Foulon E."/>
            <person name="Grimwood J."/>
            <person name="Gundlach H."/>
            <person name="Henrissat B."/>
            <person name="Napoli C."/>
            <person name="McDonald S.M."/>
            <person name="Parker M.S."/>
            <person name="Rombauts S."/>
            <person name="Salamov A."/>
            <person name="Von Dassow P."/>
            <person name="Badger J.H."/>
            <person name="Coutinho P.M."/>
            <person name="Demir E."/>
            <person name="Dubchak I."/>
            <person name="Gentemann C."/>
            <person name="Eikrem W."/>
            <person name="Gready J.E."/>
            <person name="John U."/>
            <person name="Lanier W."/>
            <person name="Lindquist E.A."/>
            <person name="Lucas S."/>
            <person name="Mayer K.F."/>
            <person name="Moreau H."/>
            <person name="Not F."/>
            <person name="Otillar R."/>
            <person name="Panaud O."/>
            <person name="Pangilinan J."/>
            <person name="Paulsen I."/>
            <person name="Piegu B."/>
            <person name="Poliakov A."/>
            <person name="Robbens S."/>
            <person name="Schmutz J."/>
            <person name="Toulza E."/>
            <person name="Wyss T."/>
            <person name="Zelensky A."/>
            <person name="Zhou K."/>
            <person name="Armbrust E.V."/>
            <person name="Bhattacharya D."/>
            <person name="Goodenough U.W."/>
            <person name="Van de Peer Y."/>
            <person name="Grigoriev I.V."/>
        </authorList>
    </citation>
    <scope>NUCLEOTIDE SEQUENCE [LARGE SCALE GENOMIC DNA]</scope>
    <source>
        <strain evidence="5">RCC299 / NOUM17</strain>
    </source>
</reference>
<evidence type="ECO:0000259" key="3">
    <source>
        <dbReference type="PROSITE" id="PS50090"/>
    </source>
</evidence>
<feature type="compositionally biased region" description="Acidic residues" evidence="2">
    <location>
        <begin position="158"/>
        <end position="179"/>
    </location>
</feature>